<sequence>MISFHYFIDLLFLICLTKTIHLSVPFIINSRCDLIECQISGYPSIFYGNCFVGDNTIHILYSSFDELTISIIQTKKRNYSNSILFEDTKSLNSFSLIIRRLIKYNDKDDTESYWLNGLKTNITRQDNNTNQPSFQLLLDTINDLLIIDINYPGESMRDVKFLKLRSTSKSYFLNITLKANNYTLPNKRFALEFYIIELGESMRDVKFLKLRSTSKSYFLNITLKANNYTLPNKRFALEFYIIELGIEGTQFSSSRYIDDQYTPGIFNVWQIKSLNPIYSTSVLWKPVMYKSVDRSVKKTTLMEIYDLKNNISLEKSIDQRIFNSFYVKPYLSPFNISLDRAKDGFFAKLNYTFIQFIAGLDILEVDSIKQFVTILFIISLLLPGRKLDNIVTSIFQIIDELVFCQLSLLVFDHFDNLFPNETTTTDVNIILATQKLSLSVRELSNRIQKIHIQFAIIPIAKQITNIYQQFTEQKPIFCSQILTIEPRSGGRSQN</sequence>
<evidence type="ECO:0000256" key="3">
    <source>
        <dbReference type="ARBA" id="ARBA00022729"/>
    </source>
</evidence>
<dbReference type="GO" id="GO:0005765">
    <property type="term" value="C:lysosomal membrane"/>
    <property type="evidence" value="ECO:0007669"/>
    <property type="project" value="UniProtKB-SubCell"/>
</dbReference>
<comment type="subcellular location">
    <subcellularLocation>
        <location evidence="9">Lysosome membrane</location>
        <topology evidence="9">Single-pass type I membrane protein</topology>
        <orientation evidence="9">Lumenal side</orientation>
    </subcellularLocation>
</comment>
<accession>A0A815ALH6</accession>
<evidence type="ECO:0000256" key="1">
    <source>
        <dbReference type="ARBA" id="ARBA00010599"/>
    </source>
</evidence>
<dbReference type="Pfam" id="PF15065">
    <property type="entry name" value="NCU-G1"/>
    <property type="match status" value="1"/>
</dbReference>
<proteinExistence type="inferred from homology"/>
<evidence type="ECO:0000256" key="8">
    <source>
        <dbReference type="ARBA" id="ARBA00024176"/>
    </source>
</evidence>
<evidence type="ECO:0000256" key="11">
    <source>
        <dbReference type="SAM" id="SignalP"/>
    </source>
</evidence>
<evidence type="ECO:0000256" key="5">
    <source>
        <dbReference type="ARBA" id="ARBA00023136"/>
    </source>
</evidence>
<keyword evidence="3 11" id="KW-0732">Signal</keyword>
<evidence type="ECO:0000256" key="7">
    <source>
        <dbReference type="ARBA" id="ARBA00023228"/>
    </source>
</evidence>
<dbReference type="PANTHER" id="PTHR31981">
    <property type="entry name" value="GLYCOSYLATED LYSOSOMAL MEMBRANE PROTEIN"/>
    <property type="match status" value="1"/>
</dbReference>
<evidence type="ECO:0000313" key="13">
    <source>
        <dbReference type="Proteomes" id="UP000663864"/>
    </source>
</evidence>
<keyword evidence="5" id="KW-0472">Membrane</keyword>
<dbReference type="PANTHER" id="PTHR31981:SF1">
    <property type="entry name" value="GLYCOSYLATED LYSOSOMAL MEMBRANE PROTEIN"/>
    <property type="match status" value="1"/>
</dbReference>
<organism evidence="12 13">
    <name type="scientific">Rotaria sordida</name>
    <dbReference type="NCBI Taxonomy" id="392033"/>
    <lineage>
        <taxon>Eukaryota</taxon>
        <taxon>Metazoa</taxon>
        <taxon>Spiralia</taxon>
        <taxon>Gnathifera</taxon>
        <taxon>Rotifera</taxon>
        <taxon>Eurotatoria</taxon>
        <taxon>Bdelloidea</taxon>
        <taxon>Philodinida</taxon>
        <taxon>Philodinidae</taxon>
        <taxon>Rotaria</taxon>
    </lineage>
</organism>
<protein>
    <submittedName>
        <fullName evidence="12">Uncharacterized protein</fullName>
    </submittedName>
</protein>
<evidence type="ECO:0000256" key="9">
    <source>
        <dbReference type="ARBA" id="ARBA00024189"/>
    </source>
</evidence>
<dbReference type="EMBL" id="CAJNOT010001872">
    <property type="protein sequence ID" value="CAF1258651.1"/>
    <property type="molecule type" value="Genomic_DNA"/>
</dbReference>
<dbReference type="Proteomes" id="UP000663864">
    <property type="component" value="Unassembled WGS sequence"/>
</dbReference>
<name>A0A815ALH6_9BILA</name>
<reference evidence="12" key="1">
    <citation type="submission" date="2021-02" db="EMBL/GenBank/DDBJ databases">
        <authorList>
            <person name="Nowell W R."/>
        </authorList>
    </citation>
    <scope>NUCLEOTIDE SEQUENCE</scope>
</reference>
<dbReference type="AlphaFoldDB" id="A0A815ALH6"/>
<feature type="signal peptide" evidence="11">
    <location>
        <begin position="1"/>
        <end position="19"/>
    </location>
</feature>
<evidence type="ECO:0000256" key="10">
    <source>
        <dbReference type="ARBA" id="ARBA00044960"/>
    </source>
</evidence>
<dbReference type="InterPro" id="IPR029382">
    <property type="entry name" value="NCU-G1"/>
</dbReference>
<gene>
    <name evidence="12" type="ORF">ZHD862_LOCUS25783</name>
</gene>
<comment type="similarity">
    <text evidence="1">Belongs to the GLMP family.</text>
</comment>
<comment type="function">
    <text evidence="8">Required to protect lysosomal transporter MFSD1 from lysosomal proteolysis and for MFSD1 lysosomal localization.</text>
</comment>
<keyword evidence="6" id="KW-0325">Glycoprotein</keyword>
<keyword evidence="7" id="KW-0458">Lysosome</keyword>
<keyword evidence="4" id="KW-1133">Transmembrane helix</keyword>
<evidence type="ECO:0000256" key="4">
    <source>
        <dbReference type="ARBA" id="ARBA00022989"/>
    </source>
</evidence>
<evidence type="ECO:0000313" key="12">
    <source>
        <dbReference type="EMBL" id="CAF1258651.1"/>
    </source>
</evidence>
<feature type="chain" id="PRO_5032656107" evidence="11">
    <location>
        <begin position="20"/>
        <end position="494"/>
    </location>
</feature>
<evidence type="ECO:0000256" key="2">
    <source>
        <dbReference type="ARBA" id="ARBA00022692"/>
    </source>
</evidence>
<keyword evidence="2" id="KW-0812">Transmembrane</keyword>
<evidence type="ECO:0000256" key="6">
    <source>
        <dbReference type="ARBA" id="ARBA00023180"/>
    </source>
</evidence>
<comment type="caution">
    <text evidence="12">The sequence shown here is derived from an EMBL/GenBank/DDBJ whole genome shotgun (WGS) entry which is preliminary data.</text>
</comment>
<comment type="subunit">
    <text evidence="10">Interacts (via lumenal domain) with lysosomal protein MFSD1; the interaction starts while both proteins are still in the endoplasmic reticulum and is required for stabilization of MFSD1 in lysosomes but has no direct effect on its targeting to lysosomes or transporter activity.</text>
</comment>